<accession>A0A172RW61</accession>
<keyword evidence="2" id="KW-1185">Reference proteome</keyword>
<reference evidence="2" key="1">
    <citation type="submission" date="2016-10" db="EMBL/GenBank/DDBJ databases">
        <authorList>
            <person name="Varghese N."/>
        </authorList>
    </citation>
    <scope>NUCLEOTIDE SEQUENCE [LARGE SCALE GENOMIC DNA]</scope>
    <source>
        <strain evidence="2">DSM 21843</strain>
    </source>
</reference>
<gene>
    <name evidence="1" type="ORF">SAMN02910314_01792</name>
</gene>
<dbReference type="Proteomes" id="UP000182975">
    <property type="component" value="Unassembled WGS sequence"/>
</dbReference>
<dbReference type="KEGG" id="ddt:AAY81_00980"/>
<sequence>MSYTLLSPTKEHHDFGNGVHAYRYCGMVTIVGSITISSSNLHPTIGTLPAGWRPGYYVAADCLIPVTQSADVPPYVDVLTDGRVTVESRGYVGTAFVNVTAATA</sequence>
<name>A0A172RW61_9ACTN</name>
<evidence type="ECO:0000313" key="1">
    <source>
        <dbReference type="EMBL" id="SEO97699.1"/>
    </source>
</evidence>
<dbReference type="EMBL" id="FOEC01000015">
    <property type="protein sequence ID" value="SEO97699.1"/>
    <property type="molecule type" value="Genomic_DNA"/>
</dbReference>
<dbReference type="STRING" id="79604.AAY81_00980"/>
<protein>
    <submittedName>
        <fullName evidence="1">Uncharacterized protein</fullName>
    </submittedName>
</protein>
<organism evidence="1 2">
    <name type="scientific">Denitrobacterium detoxificans</name>
    <dbReference type="NCBI Taxonomy" id="79604"/>
    <lineage>
        <taxon>Bacteria</taxon>
        <taxon>Bacillati</taxon>
        <taxon>Actinomycetota</taxon>
        <taxon>Coriobacteriia</taxon>
        <taxon>Eggerthellales</taxon>
        <taxon>Eggerthellaceae</taxon>
        <taxon>Denitrobacterium</taxon>
    </lineage>
</organism>
<dbReference type="RefSeq" id="WP_066660308.1">
    <property type="nucleotide sequence ID" value="NZ_CP011402.1"/>
</dbReference>
<dbReference type="AlphaFoldDB" id="A0A172RW61"/>
<proteinExistence type="predicted"/>
<evidence type="ECO:0000313" key="2">
    <source>
        <dbReference type="Proteomes" id="UP000182975"/>
    </source>
</evidence>